<comment type="caution">
    <text evidence="2">The sequence shown here is derived from an EMBL/GenBank/DDBJ whole genome shotgun (WGS) entry which is preliminary data.</text>
</comment>
<proteinExistence type="predicted"/>
<dbReference type="OrthoDB" id="2273115at2"/>
<dbReference type="AlphaFoldDB" id="A0A4R6S957"/>
<keyword evidence="2" id="KW-0378">Hydrolase</keyword>
<dbReference type="GO" id="GO:0016787">
    <property type="term" value="F:hydrolase activity"/>
    <property type="evidence" value="ECO:0007669"/>
    <property type="project" value="UniProtKB-KW"/>
</dbReference>
<evidence type="ECO:0000313" key="3">
    <source>
        <dbReference type="Proteomes" id="UP000295444"/>
    </source>
</evidence>
<dbReference type="PANTHER" id="PTHR42951">
    <property type="entry name" value="METALLO-BETA-LACTAMASE DOMAIN-CONTAINING"/>
    <property type="match status" value="1"/>
</dbReference>
<dbReference type="Proteomes" id="UP000295444">
    <property type="component" value="Unassembled WGS sequence"/>
</dbReference>
<dbReference type="InterPro" id="IPR050855">
    <property type="entry name" value="NDM-1-like"/>
</dbReference>
<dbReference type="Gene3D" id="3.60.15.10">
    <property type="entry name" value="Ribonuclease Z/Hydroxyacylglutathione hydrolase-like"/>
    <property type="match status" value="1"/>
</dbReference>
<sequence length="235" mass="25436">MTWIELAEGVLARRYAELDQTLGIVIGSRRCLVIDTGTDEVHGAEHAAAIRELTPLPWTVVITHGHWDHHYGTRAFMAFQPCPVLAHPLCAKAMASTAERDEWAARYRAEGRTALADRIAAVRIVAPTEVLPDRVELELGDRTVELLHPGRGHTDHDVVVHVPDAGVVFTGDLVEQGAPPSVGPDAHLGEWPSTLDAVLATGAQVFVPGHGNPVDADFVRAQRDELSARARSSGR</sequence>
<organism evidence="2 3">
    <name type="scientific">Labedaea rhizosphaerae</name>
    <dbReference type="NCBI Taxonomy" id="598644"/>
    <lineage>
        <taxon>Bacteria</taxon>
        <taxon>Bacillati</taxon>
        <taxon>Actinomycetota</taxon>
        <taxon>Actinomycetes</taxon>
        <taxon>Pseudonocardiales</taxon>
        <taxon>Pseudonocardiaceae</taxon>
        <taxon>Labedaea</taxon>
    </lineage>
</organism>
<dbReference type="InterPro" id="IPR036866">
    <property type="entry name" value="RibonucZ/Hydroxyglut_hydro"/>
</dbReference>
<name>A0A4R6S957_LABRH</name>
<dbReference type="CDD" id="cd16282">
    <property type="entry name" value="metallo-hydrolase-like_MBL-fold"/>
    <property type="match status" value="1"/>
</dbReference>
<evidence type="ECO:0000259" key="1">
    <source>
        <dbReference type="SMART" id="SM00849"/>
    </source>
</evidence>
<reference evidence="2 3" key="1">
    <citation type="submission" date="2019-03" db="EMBL/GenBank/DDBJ databases">
        <title>Genomic Encyclopedia of Type Strains, Phase IV (KMG-IV): sequencing the most valuable type-strain genomes for metagenomic binning, comparative biology and taxonomic classification.</title>
        <authorList>
            <person name="Goeker M."/>
        </authorList>
    </citation>
    <scope>NUCLEOTIDE SEQUENCE [LARGE SCALE GENOMIC DNA]</scope>
    <source>
        <strain evidence="2 3">DSM 45361</strain>
    </source>
</reference>
<dbReference type="SMART" id="SM00849">
    <property type="entry name" value="Lactamase_B"/>
    <property type="match status" value="1"/>
</dbReference>
<dbReference type="InterPro" id="IPR001279">
    <property type="entry name" value="Metallo-B-lactamas"/>
</dbReference>
<dbReference type="SUPFAM" id="SSF56281">
    <property type="entry name" value="Metallo-hydrolase/oxidoreductase"/>
    <property type="match status" value="1"/>
</dbReference>
<dbReference type="Pfam" id="PF00753">
    <property type="entry name" value="Lactamase_B"/>
    <property type="match status" value="1"/>
</dbReference>
<feature type="domain" description="Metallo-beta-lactamase" evidence="1">
    <location>
        <begin position="20"/>
        <end position="210"/>
    </location>
</feature>
<dbReference type="PANTHER" id="PTHR42951:SF4">
    <property type="entry name" value="ACYL-COENZYME A THIOESTERASE MBLAC2"/>
    <property type="match status" value="1"/>
</dbReference>
<evidence type="ECO:0000313" key="2">
    <source>
        <dbReference type="EMBL" id="TDP96400.1"/>
    </source>
</evidence>
<accession>A0A4R6S957</accession>
<keyword evidence="3" id="KW-1185">Reference proteome</keyword>
<gene>
    <name evidence="2" type="ORF">EV186_104387</name>
</gene>
<dbReference type="RefSeq" id="WP_133851754.1">
    <property type="nucleotide sequence ID" value="NZ_SNXZ01000004.1"/>
</dbReference>
<protein>
    <submittedName>
        <fullName evidence="2">Glyoxylase-like metal-dependent hydrolase (Beta-lactamase superfamily II)</fullName>
    </submittedName>
</protein>
<dbReference type="EMBL" id="SNXZ01000004">
    <property type="protein sequence ID" value="TDP96400.1"/>
    <property type="molecule type" value="Genomic_DNA"/>
</dbReference>